<dbReference type="SUPFAM" id="SSF52402">
    <property type="entry name" value="Adenine nucleotide alpha hydrolases-like"/>
    <property type="match status" value="1"/>
</dbReference>
<evidence type="ECO:0000259" key="1">
    <source>
        <dbReference type="SMART" id="SM00893"/>
    </source>
</evidence>
<dbReference type="CDD" id="cd01714">
    <property type="entry name" value="ETF_beta"/>
    <property type="match status" value="1"/>
</dbReference>
<dbReference type="PIRSF" id="PIRSF000090">
    <property type="entry name" value="Beta-ETF"/>
    <property type="match status" value="1"/>
</dbReference>
<dbReference type="eggNOG" id="arCOG00446">
    <property type="taxonomic scope" value="Archaea"/>
</dbReference>
<keyword evidence="3" id="KW-1185">Reference proteome</keyword>
<dbReference type="Pfam" id="PF01012">
    <property type="entry name" value="ETF"/>
    <property type="match status" value="1"/>
</dbReference>
<evidence type="ECO:0000313" key="3">
    <source>
        <dbReference type="Proteomes" id="UP000002613"/>
    </source>
</evidence>
<sequence>MNVAVCVKYAVDAQQVKFDPKTGEPLLATAPRKISDMDRRAIEEALRLKEKLGGKVVAFSVGDSGVKNAVKEIYAMGVDEVHIVADDKLKNVDTTTTAKILSELIKKVGSFDLILCGAASTDGYSWLVPGKIASFLELSFIPNAVALSVENGKVAVESDMGDGIYKFESSLPAVVSVLLEINEPRIPKLSDILKASKKKAEFHSLEDFEVEFVDSGVEEIRMPKVERKRVIFEVKDNIDEVVEKLLAELKKEGVL</sequence>
<name>D3RZC0_FERPA</name>
<dbReference type="PaxDb" id="589924-Ferp_1687"/>
<protein>
    <submittedName>
        <fullName evidence="2">Electron transfer flavoprotein alpha/beta-subunit</fullName>
    </submittedName>
</protein>
<reference evidence="3" key="1">
    <citation type="submission" date="2010-02" db="EMBL/GenBank/DDBJ databases">
        <title>Complete sequence of Ferroglobus placidus DSM 10642.</title>
        <authorList>
            <consortium name="US DOE Joint Genome Institute"/>
            <person name="Lucas S."/>
            <person name="Copeland A."/>
            <person name="Lapidus A."/>
            <person name="Cheng J.-F."/>
            <person name="Bruce D."/>
            <person name="Goodwin L."/>
            <person name="Pitluck S."/>
            <person name="Saunders E."/>
            <person name="Brettin T."/>
            <person name="Detter J.C."/>
            <person name="Han C."/>
            <person name="Tapia R."/>
            <person name="Larimer F."/>
            <person name="Land M."/>
            <person name="Hauser L."/>
            <person name="Kyrpides N."/>
            <person name="Ivanova N."/>
            <person name="Holmes D."/>
            <person name="Lovley D."/>
            <person name="Kyrpides N."/>
            <person name="Anderson I.J."/>
            <person name="Woyke T."/>
        </authorList>
    </citation>
    <scope>NUCLEOTIDE SEQUENCE [LARGE SCALE GENOMIC DNA]</scope>
    <source>
        <strain evidence="3">DSM 10642 / AEDII12DO</strain>
    </source>
</reference>
<dbReference type="InterPro" id="IPR014730">
    <property type="entry name" value="ETF_a/b_N"/>
</dbReference>
<dbReference type="InterPro" id="IPR033948">
    <property type="entry name" value="ETF_beta_N"/>
</dbReference>
<dbReference type="SMART" id="SM00893">
    <property type="entry name" value="ETF"/>
    <property type="match status" value="1"/>
</dbReference>
<dbReference type="KEGG" id="fpl:Ferp_1687"/>
<organism evidence="2 3">
    <name type="scientific">Ferroglobus placidus (strain DSM 10642 / AEDII12DO)</name>
    <dbReference type="NCBI Taxonomy" id="589924"/>
    <lineage>
        <taxon>Archaea</taxon>
        <taxon>Methanobacteriati</taxon>
        <taxon>Methanobacteriota</taxon>
        <taxon>Archaeoglobi</taxon>
        <taxon>Archaeoglobales</taxon>
        <taxon>Archaeoglobaceae</taxon>
        <taxon>Ferroglobus</taxon>
    </lineage>
</organism>
<dbReference type="EMBL" id="CP001899">
    <property type="protein sequence ID" value="ADC65833.1"/>
    <property type="molecule type" value="Genomic_DNA"/>
</dbReference>
<dbReference type="HOGENOM" id="CLU_060196_2_1_2"/>
<dbReference type="STRING" id="589924.Ferp_1687"/>
<proteinExistence type="predicted"/>
<dbReference type="PANTHER" id="PTHR21294">
    <property type="entry name" value="ELECTRON TRANSFER FLAVOPROTEIN BETA-SUBUNIT"/>
    <property type="match status" value="1"/>
</dbReference>
<gene>
    <name evidence="2" type="ordered locus">Ferp_1687</name>
</gene>
<evidence type="ECO:0000313" key="2">
    <source>
        <dbReference type="EMBL" id="ADC65833.1"/>
    </source>
</evidence>
<dbReference type="GO" id="GO:0009055">
    <property type="term" value="F:electron transfer activity"/>
    <property type="evidence" value="ECO:0007669"/>
    <property type="project" value="InterPro"/>
</dbReference>
<dbReference type="GeneID" id="8779212"/>
<dbReference type="OrthoDB" id="6635at2157"/>
<dbReference type="InterPro" id="IPR012255">
    <property type="entry name" value="ETF_b"/>
</dbReference>
<reference evidence="2 3" key="2">
    <citation type="journal article" date="2011" name="Stand. Genomic Sci.">
        <title>Complete genome sequence of Ferroglobus placidus AEDII12DO.</title>
        <authorList>
            <person name="Anderson I."/>
            <person name="Risso C."/>
            <person name="Holmes D."/>
            <person name="Lucas S."/>
            <person name="Copeland A."/>
            <person name="Lapidus A."/>
            <person name="Cheng J.F."/>
            <person name="Bruce D."/>
            <person name="Goodwin L."/>
            <person name="Pitluck S."/>
            <person name="Saunders E."/>
            <person name="Brettin T."/>
            <person name="Detter J.C."/>
            <person name="Han C."/>
            <person name="Tapia R."/>
            <person name="Larimer F."/>
            <person name="Land M."/>
            <person name="Hauser L."/>
            <person name="Woyke T."/>
            <person name="Lovley D."/>
            <person name="Kyrpides N."/>
            <person name="Ivanova N."/>
        </authorList>
    </citation>
    <scope>NUCLEOTIDE SEQUENCE [LARGE SCALE GENOMIC DNA]</scope>
    <source>
        <strain evidence="3">DSM 10642 / AEDII12DO</strain>
    </source>
</reference>
<accession>D3RZC0</accession>
<dbReference type="RefSeq" id="WP_012966173.1">
    <property type="nucleotide sequence ID" value="NC_013849.1"/>
</dbReference>
<dbReference type="Gene3D" id="3.40.50.620">
    <property type="entry name" value="HUPs"/>
    <property type="match status" value="1"/>
</dbReference>
<dbReference type="InterPro" id="IPR014729">
    <property type="entry name" value="Rossmann-like_a/b/a_fold"/>
</dbReference>
<dbReference type="PANTHER" id="PTHR21294:SF20">
    <property type="entry name" value="ELECTRON TRANSFER FLAVOPROTEIN, SUBUNIT BETA (ETFB)"/>
    <property type="match status" value="1"/>
</dbReference>
<dbReference type="Proteomes" id="UP000002613">
    <property type="component" value="Chromosome"/>
</dbReference>
<feature type="domain" description="Electron transfer flavoprotein alpha/beta-subunit N-terminal" evidence="1">
    <location>
        <begin position="22"/>
        <end position="212"/>
    </location>
</feature>
<dbReference type="AlphaFoldDB" id="D3RZC0"/>